<dbReference type="AlphaFoldDB" id="Q758C0"/>
<evidence type="ECO:0000256" key="2">
    <source>
        <dbReference type="ARBA" id="ARBA00022448"/>
    </source>
</evidence>
<evidence type="ECO:0000256" key="7">
    <source>
        <dbReference type="ARBA" id="ARBA00023242"/>
    </source>
</evidence>
<dbReference type="DNASU" id="4620878"/>
<keyword evidence="3" id="KW-0509">mRNA transport</keyword>
<evidence type="ECO:0000256" key="1">
    <source>
        <dbReference type="ARBA" id="ARBA00004567"/>
    </source>
</evidence>
<dbReference type="PANTHER" id="PTHR13257">
    <property type="entry name" value="NUCLEOPORIN NUP84-RELATED"/>
    <property type="match status" value="1"/>
</dbReference>
<dbReference type="GO" id="GO:0017056">
    <property type="term" value="F:structural constituent of nuclear pore"/>
    <property type="evidence" value="ECO:0007669"/>
    <property type="project" value="InterPro"/>
</dbReference>
<reference evidence="9" key="2">
    <citation type="journal article" date="2013" name="G3 (Bethesda)">
        <title>Genomes of Ashbya fungi isolated from insects reveal four mating-type loci, numerous translocations, lack of transposons, and distinct gene duplications.</title>
        <authorList>
            <person name="Dietrich F.S."/>
            <person name="Voegeli S."/>
            <person name="Kuo S."/>
            <person name="Philippsen P."/>
        </authorList>
    </citation>
    <scope>GENOME REANNOTATION</scope>
    <source>
        <strain evidence="9">ATCC 10895 / CBS 109.51 / FGSC 9923 / NRRL Y-1056</strain>
    </source>
</reference>
<reference evidence="8 9" key="1">
    <citation type="journal article" date="2004" name="Science">
        <title>The Ashbya gossypii genome as a tool for mapping the ancient Saccharomyces cerevisiae genome.</title>
        <authorList>
            <person name="Dietrich F.S."/>
            <person name="Voegeli S."/>
            <person name="Brachat S."/>
            <person name="Lerch A."/>
            <person name="Gates K."/>
            <person name="Steiner S."/>
            <person name="Mohr C."/>
            <person name="Pohlmann R."/>
            <person name="Luedi P."/>
            <person name="Choi S."/>
            <person name="Wing R.A."/>
            <person name="Flavier A."/>
            <person name="Gaffney T.D."/>
            <person name="Philippsen P."/>
        </authorList>
    </citation>
    <scope>NUCLEOTIDE SEQUENCE [LARGE SCALE GENOMIC DNA]</scope>
    <source>
        <strain evidence="9">ATCC 10895 / CBS 109.51 / FGSC 9923 / NRRL Y-1056</strain>
    </source>
</reference>
<keyword evidence="9" id="KW-1185">Reference proteome</keyword>
<dbReference type="InterPro" id="IPR037700">
    <property type="entry name" value="NUP88/NUP82"/>
</dbReference>
<dbReference type="GO" id="GO:0000055">
    <property type="term" value="P:ribosomal large subunit export from nucleus"/>
    <property type="evidence" value="ECO:0000318"/>
    <property type="project" value="GO_Central"/>
</dbReference>
<evidence type="ECO:0000256" key="3">
    <source>
        <dbReference type="ARBA" id="ARBA00022816"/>
    </source>
</evidence>
<keyword evidence="4" id="KW-0653">Protein transport</keyword>
<dbReference type="HOGENOM" id="CLU_398512_0_0_1"/>
<dbReference type="SUPFAM" id="SSF50969">
    <property type="entry name" value="YVTN repeat-like/Quinoprotein amine dehydrogenase"/>
    <property type="match status" value="1"/>
</dbReference>
<gene>
    <name evidence="8" type="ORF">AGOS_AEL168C</name>
</gene>
<keyword evidence="6" id="KW-0906">Nuclear pore complex</keyword>
<dbReference type="OMA" id="KRNVIKQ"/>
<dbReference type="InParanoid" id="Q758C0"/>
<dbReference type="GO" id="GO:0006406">
    <property type="term" value="P:mRNA export from nucleus"/>
    <property type="evidence" value="ECO:0000318"/>
    <property type="project" value="GO_Central"/>
</dbReference>
<sequence>MTGELHPIFNADALGASHRLHAHTHGDGTKIVAYYNKHLRLGRFTEQTYKSWHAEVDAKASSILNGSGSLLAFYGDHIIEVVDREGKKITLTVNGGIKQVLWHPLAYLDSCLVVLTGQETIEIYELNEPRYEKPTLVLNEPTSQLGISSRVIDITNIAFAPDGLSLYLFSTSEGGDVHVICPLLPSRIKADRAKWARQWNKATALYSTLTKDTPDDAKVATIEYLEFVTQLLQAIEKNGSDGELVIPEHRRRTISQGPYNIHGFPEKLYSAVGTKLTVVPLGESEAHLLLLSFDDSTNILLFPSTEVLMSWTKDLKNAYTLMLVEEFTATGTAFATCDGVAVLGIDSAQRVEIPYLQALEDCIRDCNLAALQDINFTSSICKIPGKFHSVARFNAPGNKGIILVGDHHAKIVPSTEAAKSDTETELDSQPGKEPTYTVCFPNSLEEILNTNKELQRRKHQPLPLVPPALKNIPLNSDLNEQHLATLTNISKEVMDRIILSQSAGLLMHNRLSLQQYELHRQVETVADICSRHSVLRDSSEAMSSRLTSVLKRDRRLKQRLCMLQSTLNRINSSHKFSDLPLSKKEADWFRELKNQAISFNDYVLQSAQLRDELAFLKNELESLPEHRQHDRQEEEPFDFRRLQELLKLDSKIITECTDNLSAAARELERKLCI</sequence>
<protein>
    <submittedName>
        <fullName evidence="8">AEL168Cp</fullName>
    </submittedName>
</protein>
<dbReference type="Proteomes" id="UP000000591">
    <property type="component" value="Chromosome V"/>
</dbReference>
<dbReference type="OrthoDB" id="341482at2759"/>
<dbReference type="GO" id="GO:0000056">
    <property type="term" value="P:ribosomal small subunit export from nucleus"/>
    <property type="evidence" value="ECO:0000318"/>
    <property type="project" value="GO_Central"/>
</dbReference>
<evidence type="ECO:0000313" key="9">
    <source>
        <dbReference type="Proteomes" id="UP000000591"/>
    </source>
</evidence>
<dbReference type="KEGG" id="ago:AGOS_AEL168C"/>
<name>Q758C0_EREGS</name>
<organism evidence="8 9">
    <name type="scientific">Eremothecium gossypii (strain ATCC 10895 / CBS 109.51 / FGSC 9923 / NRRL Y-1056)</name>
    <name type="common">Yeast</name>
    <name type="synonym">Ashbya gossypii</name>
    <dbReference type="NCBI Taxonomy" id="284811"/>
    <lineage>
        <taxon>Eukaryota</taxon>
        <taxon>Fungi</taxon>
        <taxon>Dikarya</taxon>
        <taxon>Ascomycota</taxon>
        <taxon>Saccharomycotina</taxon>
        <taxon>Saccharomycetes</taxon>
        <taxon>Saccharomycetales</taxon>
        <taxon>Saccharomycetaceae</taxon>
        <taxon>Eremothecium</taxon>
    </lineage>
</organism>
<keyword evidence="7" id="KW-0539">Nucleus</keyword>
<dbReference type="PANTHER" id="PTHR13257:SF0">
    <property type="entry name" value="NUCLEAR PORE COMPLEX PROTEIN NUP88"/>
    <property type="match status" value="1"/>
</dbReference>
<evidence type="ECO:0000256" key="5">
    <source>
        <dbReference type="ARBA" id="ARBA00023010"/>
    </source>
</evidence>
<dbReference type="eggNOG" id="ENOG502T8MV">
    <property type="taxonomic scope" value="Eukaryota"/>
</dbReference>
<dbReference type="GO" id="GO:0006606">
    <property type="term" value="P:protein import into nucleus"/>
    <property type="evidence" value="ECO:0000318"/>
    <property type="project" value="GO_Central"/>
</dbReference>
<dbReference type="RefSeq" id="NP_984693.2">
    <property type="nucleotide sequence ID" value="NM_210046.2"/>
</dbReference>
<proteinExistence type="predicted"/>
<dbReference type="FunCoup" id="Q758C0">
    <property type="interactions" value="170"/>
</dbReference>
<dbReference type="GO" id="GO:0005643">
    <property type="term" value="C:nuclear pore"/>
    <property type="evidence" value="ECO:0000318"/>
    <property type="project" value="GO_Central"/>
</dbReference>
<accession>Q758C0</accession>
<evidence type="ECO:0000313" key="8">
    <source>
        <dbReference type="EMBL" id="AAS52517.2"/>
    </source>
</evidence>
<keyword evidence="2" id="KW-0813">Transport</keyword>
<dbReference type="EMBL" id="AE016818">
    <property type="protein sequence ID" value="AAS52517.2"/>
    <property type="molecule type" value="Genomic_DNA"/>
</dbReference>
<evidence type="ECO:0000256" key="4">
    <source>
        <dbReference type="ARBA" id="ARBA00022927"/>
    </source>
</evidence>
<dbReference type="GeneID" id="4620878"/>
<dbReference type="STRING" id="284811.Q758C0"/>
<comment type="subcellular location">
    <subcellularLocation>
        <location evidence="1">Nucleus</location>
        <location evidence="1">Nuclear pore complex</location>
    </subcellularLocation>
</comment>
<evidence type="ECO:0000256" key="6">
    <source>
        <dbReference type="ARBA" id="ARBA00023132"/>
    </source>
</evidence>
<keyword evidence="5" id="KW-0811">Translocation</keyword>
<dbReference type="InterPro" id="IPR011044">
    <property type="entry name" value="Quino_amine_DH_bsu"/>
</dbReference>